<evidence type="ECO:0000313" key="1">
    <source>
        <dbReference type="EMBL" id="MBR7834573.1"/>
    </source>
</evidence>
<proteinExistence type="predicted"/>
<reference evidence="1" key="1">
    <citation type="submission" date="2021-04" db="EMBL/GenBank/DDBJ databases">
        <title>Genome based classification of Actinospica acidithermotolerans sp. nov., an actinobacterium isolated from an Indonesian hot spring.</title>
        <authorList>
            <person name="Kusuma A.B."/>
            <person name="Putra K.E."/>
            <person name="Nafisah S."/>
            <person name="Loh J."/>
            <person name="Nouioui I."/>
            <person name="Goodfellow M."/>
        </authorList>
    </citation>
    <scope>NUCLEOTIDE SEQUENCE</scope>
    <source>
        <strain evidence="1">CSCA 57</strain>
    </source>
</reference>
<dbReference type="AlphaFoldDB" id="A0A941EQB9"/>
<dbReference type="RefSeq" id="WP_212529090.1">
    <property type="nucleotide sequence ID" value="NZ_JAGSOG010000062.1"/>
</dbReference>
<keyword evidence="2" id="KW-1185">Reference proteome</keyword>
<name>A0A941EQB9_9ACTN</name>
<evidence type="ECO:0000313" key="2">
    <source>
        <dbReference type="Proteomes" id="UP000675781"/>
    </source>
</evidence>
<organism evidence="1 2">
    <name type="scientific">Actinospica durhamensis</name>
    <dbReference type="NCBI Taxonomy" id="1508375"/>
    <lineage>
        <taxon>Bacteria</taxon>
        <taxon>Bacillati</taxon>
        <taxon>Actinomycetota</taxon>
        <taxon>Actinomycetes</taxon>
        <taxon>Catenulisporales</taxon>
        <taxon>Actinospicaceae</taxon>
        <taxon>Actinospica</taxon>
    </lineage>
</organism>
<dbReference type="InterPro" id="IPR021401">
    <property type="entry name" value="DUF3040"/>
</dbReference>
<gene>
    <name evidence="1" type="ORF">KDL01_14965</name>
</gene>
<protein>
    <submittedName>
        <fullName evidence="1">DUF3040 domain-containing protein</fullName>
    </submittedName>
</protein>
<sequence>MLSAREEQILSLIEQELVFEHPRWAMRFDRLKKKPSRRRRRRSGDDA</sequence>
<dbReference type="EMBL" id="JAGSOG010000062">
    <property type="protein sequence ID" value="MBR7834573.1"/>
    <property type="molecule type" value="Genomic_DNA"/>
</dbReference>
<dbReference type="Pfam" id="PF11239">
    <property type="entry name" value="DUF3040"/>
    <property type="match status" value="1"/>
</dbReference>
<comment type="caution">
    <text evidence="1">The sequence shown here is derived from an EMBL/GenBank/DDBJ whole genome shotgun (WGS) entry which is preliminary data.</text>
</comment>
<dbReference type="Proteomes" id="UP000675781">
    <property type="component" value="Unassembled WGS sequence"/>
</dbReference>
<accession>A0A941EQB9</accession>